<accession>A0ABR4FHH2</accession>
<feature type="compositionally biased region" description="Polar residues" evidence="1">
    <location>
        <begin position="67"/>
        <end position="81"/>
    </location>
</feature>
<dbReference type="EMBL" id="JBFTWV010000347">
    <property type="protein sequence ID" value="KAL2782693.1"/>
    <property type="molecule type" value="Genomic_DNA"/>
</dbReference>
<organism evidence="2 3">
    <name type="scientific">Aspergillus keveii</name>
    <dbReference type="NCBI Taxonomy" id="714993"/>
    <lineage>
        <taxon>Eukaryota</taxon>
        <taxon>Fungi</taxon>
        <taxon>Dikarya</taxon>
        <taxon>Ascomycota</taxon>
        <taxon>Pezizomycotina</taxon>
        <taxon>Eurotiomycetes</taxon>
        <taxon>Eurotiomycetidae</taxon>
        <taxon>Eurotiales</taxon>
        <taxon>Aspergillaceae</taxon>
        <taxon>Aspergillus</taxon>
        <taxon>Aspergillus subgen. Nidulantes</taxon>
    </lineage>
</organism>
<proteinExistence type="predicted"/>
<keyword evidence="3" id="KW-1185">Reference proteome</keyword>
<comment type="caution">
    <text evidence="2">The sequence shown here is derived from an EMBL/GenBank/DDBJ whole genome shotgun (WGS) entry which is preliminary data.</text>
</comment>
<name>A0ABR4FHH2_9EURO</name>
<dbReference type="Proteomes" id="UP001610563">
    <property type="component" value="Unassembled WGS sequence"/>
</dbReference>
<protein>
    <submittedName>
        <fullName evidence="2">Uncharacterized protein</fullName>
    </submittedName>
</protein>
<feature type="region of interest" description="Disordered" evidence="1">
    <location>
        <begin position="58"/>
        <end position="81"/>
    </location>
</feature>
<gene>
    <name evidence="2" type="ORF">BJX66DRAFT_320120</name>
</gene>
<reference evidence="2 3" key="1">
    <citation type="submission" date="2024-07" db="EMBL/GenBank/DDBJ databases">
        <title>Section-level genome sequencing and comparative genomics of Aspergillus sections Usti and Cavernicolus.</title>
        <authorList>
            <consortium name="Lawrence Berkeley National Laboratory"/>
            <person name="Nybo J.L."/>
            <person name="Vesth T.C."/>
            <person name="Theobald S."/>
            <person name="Frisvad J.C."/>
            <person name="Larsen T.O."/>
            <person name="Kjaerboelling I."/>
            <person name="Rothschild-Mancinelli K."/>
            <person name="Lyhne E.K."/>
            <person name="Kogle M.E."/>
            <person name="Barry K."/>
            <person name="Clum A."/>
            <person name="Na H."/>
            <person name="Ledsgaard L."/>
            <person name="Lin J."/>
            <person name="Lipzen A."/>
            <person name="Kuo A."/>
            <person name="Riley R."/>
            <person name="Mondo S."/>
            <person name="Labutti K."/>
            <person name="Haridas S."/>
            <person name="Pangalinan J."/>
            <person name="Salamov A.A."/>
            <person name="Simmons B.A."/>
            <person name="Magnuson J.K."/>
            <person name="Chen J."/>
            <person name="Drula E."/>
            <person name="Henrissat B."/>
            <person name="Wiebenga A."/>
            <person name="Lubbers R.J."/>
            <person name="Gomes A.C."/>
            <person name="Makela M.R."/>
            <person name="Stajich J."/>
            <person name="Grigoriev I.V."/>
            <person name="Mortensen U.H."/>
            <person name="De Vries R.P."/>
            <person name="Baker S.E."/>
            <person name="Andersen M.R."/>
        </authorList>
    </citation>
    <scope>NUCLEOTIDE SEQUENCE [LARGE SCALE GENOMIC DNA]</scope>
    <source>
        <strain evidence="2 3">CBS 209.92</strain>
    </source>
</reference>
<sequence>MAQANLYAVQDIPGKGQAVVATSKIPKGARILAEHPLIIIPRLSTNLEEIDRLVNEQLGKLDHDSRSSNSSTPTPGNIAKQ</sequence>
<evidence type="ECO:0000313" key="2">
    <source>
        <dbReference type="EMBL" id="KAL2782693.1"/>
    </source>
</evidence>
<evidence type="ECO:0000313" key="3">
    <source>
        <dbReference type="Proteomes" id="UP001610563"/>
    </source>
</evidence>
<dbReference type="SUPFAM" id="SSF82199">
    <property type="entry name" value="SET domain"/>
    <property type="match status" value="1"/>
</dbReference>
<evidence type="ECO:0000256" key="1">
    <source>
        <dbReference type="SAM" id="MobiDB-lite"/>
    </source>
</evidence>
<dbReference type="InterPro" id="IPR046341">
    <property type="entry name" value="SET_dom_sf"/>
</dbReference>